<proteinExistence type="predicted"/>
<dbReference type="EMBL" id="JACHNZ010000034">
    <property type="protein sequence ID" value="MBB4633098.1"/>
    <property type="molecule type" value="Genomic_DNA"/>
</dbReference>
<dbReference type="AlphaFoldDB" id="A0A7W7F9X6"/>
<protein>
    <submittedName>
        <fullName evidence="1">Type IV secretory pathway VirD2 relaxase</fullName>
    </submittedName>
</protein>
<evidence type="ECO:0000313" key="2">
    <source>
        <dbReference type="Proteomes" id="UP000566324"/>
    </source>
</evidence>
<dbReference type="Pfam" id="PF11843">
    <property type="entry name" value="DUF3363"/>
    <property type="match status" value="1"/>
</dbReference>
<accession>A0A7W7F9X6</accession>
<dbReference type="NCBIfam" id="NF041267">
    <property type="entry name" value="relax_RlxS"/>
    <property type="match status" value="1"/>
</dbReference>
<dbReference type="InterPro" id="IPR021795">
    <property type="entry name" value="DUF3363"/>
</dbReference>
<sequence>MLTTRGVRAMVYRRRVIIKSRIVRLAGKGMAGARAHLRYIERDGTTRDGGRGQLYGAENDHVDGKAFLGRAGGDRHQFRFIVSAEDAAEYEDLKPLTRRLMARVEEDLATRLDWVAVDHFNTGHPHTHIIVRGKDDRGKDLVIAREYLSGGMRERAAELVDLDLGPRLARDVRMLLRREVEQERLTGIDRALLRDANAAGWLEAGGKDVFDRAIRIGRLRKLERLGLAAPAGRQHWQLAPDLEAALRQMGERGDIIRTMQRAFSARGEAPALADQLIYAPFGPGARPLVGRVIERGLADELEDHHYLIIEATDGRSHYVALGKVETVESLADDAIVRITPETPRIREVDYTVARVAAANDGRYDVETHLHHDPAASRAYAEMHVRRLEALRRRIGSAAREADGSWSIAPDHIERVAAYERAKVRDIPVRVDVLSPQPLGSLIGARAATWLDRQLITGVSDVERDAGFGHAVNDALERRRQWLIAAGLAEEVAGETIYRPDLLETLRRREILRVGSQLARELGLEFVEVGEGARISGVYRRSVDTPGGRLAVIERARDFTLVPWRPVLERHMGKAVSGIDRGDAIDWTIGRGRSGPEIS</sequence>
<keyword evidence="2" id="KW-1185">Reference proteome</keyword>
<dbReference type="Proteomes" id="UP000566324">
    <property type="component" value="Unassembled WGS sequence"/>
</dbReference>
<evidence type="ECO:0000313" key="1">
    <source>
        <dbReference type="EMBL" id="MBB4633098.1"/>
    </source>
</evidence>
<comment type="caution">
    <text evidence="1">The sequence shown here is derived from an EMBL/GenBank/DDBJ whole genome shotgun (WGS) entry which is preliminary data.</text>
</comment>
<name>A0A7W7F9X6_9SPHN</name>
<gene>
    <name evidence="1" type="ORF">GGQ98_002727</name>
</gene>
<reference evidence="1 2" key="1">
    <citation type="submission" date="2020-08" db="EMBL/GenBank/DDBJ databases">
        <title>Genomic Encyclopedia of Type Strains, Phase IV (KMG-IV): sequencing the most valuable type-strain genomes for metagenomic binning, comparative biology and taxonomic classification.</title>
        <authorList>
            <person name="Goeker M."/>
        </authorList>
    </citation>
    <scope>NUCLEOTIDE SEQUENCE [LARGE SCALE GENOMIC DNA]</scope>
    <source>
        <strain evidence="1 2">DSM 17328</strain>
    </source>
</reference>
<organism evidence="1 2">
    <name type="scientific">Sphingosinicella soli</name>
    <dbReference type="NCBI Taxonomy" id="333708"/>
    <lineage>
        <taxon>Bacteria</taxon>
        <taxon>Pseudomonadati</taxon>
        <taxon>Pseudomonadota</taxon>
        <taxon>Alphaproteobacteria</taxon>
        <taxon>Sphingomonadales</taxon>
        <taxon>Sphingosinicellaceae</taxon>
        <taxon>Sphingosinicella</taxon>
    </lineage>
</organism>